<gene>
    <name evidence="1" type="ORF">EGW08_016935</name>
</gene>
<dbReference type="EMBL" id="RQTK01000753">
    <property type="protein sequence ID" value="RUS75314.1"/>
    <property type="molecule type" value="Genomic_DNA"/>
</dbReference>
<organism evidence="1 2">
    <name type="scientific">Elysia chlorotica</name>
    <name type="common">Eastern emerald elysia</name>
    <name type="synonym">Sea slug</name>
    <dbReference type="NCBI Taxonomy" id="188477"/>
    <lineage>
        <taxon>Eukaryota</taxon>
        <taxon>Metazoa</taxon>
        <taxon>Spiralia</taxon>
        <taxon>Lophotrochozoa</taxon>
        <taxon>Mollusca</taxon>
        <taxon>Gastropoda</taxon>
        <taxon>Heterobranchia</taxon>
        <taxon>Euthyneura</taxon>
        <taxon>Panpulmonata</taxon>
        <taxon>Sacoglossa</taxon>
        <taxon>Placobranchoidea</taxon>
        <taxon>Plakobranchidae</taxon>
        <taxon>Elysia</taxon>
    </lineage>
</organism>
<proteinExistence type="predicted"/>
<comment type="caution">
    <text evidence="1">The sequence shown here is derived from an EMBL/GenBank/DDBJ whole genome shotgun (WGS) entry which is preliminary data.</text>
</comment>
<evidence type="ECO:0000313" key="2">
    <source>
        <dbReference type="Proteomes" id="UP000271974"/>
    </source>
</evidence>
<protein>
    <submittedName>
        <fullName evidence="1">Uncharacterized protein</fullName>
    </submittedName>
</protein>
<dbReference type="Proteomes" id="UP000271974">
    <property type="component" value="Unassembled WGS sequence"/>
</dbReference>
<name>A0A3S1B3N3_ELYCH</name>
<keyword evidence="2" id="KW-1185">Reference proteome</keyword>
<accession>A0A3S1B3N3</accession>
<sequence>MYMYTVCPPVVLVYARGQVVSPLSDGSSTHGHSYRIVCRSQLGHVTFQGQSISYVLAMVSSRLWPGATSDPHCGHKLAPVGLARVMELWLVQIVSTPEWRTGDHGSNLIWSSCLGVLPQHNDGTIRKVSRPGPPSHIIPDQIWRLFSRVKVQYPSQHGETVCLEYEGDGHSQVKVVLKVVLMRSNHNVIQHLISHGRDCDRKTPEIVRMP</sequence>
<reference evidence="1 2" key="1">
    <citation type="submission" date="2019-01" db="EMBL/GenBank/DDBJ databases">
        <title>A draft genome assembly of the solar-powered sea slug Elysia chlorotica.</title>
        <authorList>
            <person name="Cai H."/>
            <person name="Li Q."/>
            <person name="Fang X."/>
            <person name="Li J."/>
            <person name="Curtis N.E."/>
            <person name="Altenburger A."/>
            <person name="Shibata T."/>
            <person name="Feng M."/>
            <person name="Maeda T."/>
            <person name="Schwartz J.A."/>
            <person name="Shigenobu S."/>
            <person name="Lundholm N."/>
            <person name="Nishiyama T."/>
            <person name="Yang H."/>
            <person name="Hasebe M."/>
            <person name="Li S."/>
            <person name="Pierce S.K."/>
            <person name="Wang J."/>
        </authorList>
    </citation>
    <scope>NUCLEOTIDE SEQUENCE [LARGE SCALE GENOMIC DNA]</scope>
    <source>
        <strain evidence="1">EC2010</strain>
        <tissue evidence="1">Whole organism of an adult</tissue>
    </source>
</reference>
<evidence type="ECO:0000313" key="1">
    <source>
        <dbReference type="EMBL" id="RUS75314.1"/>
    </source>
</evidence>
<dbReference type="AlphaFoldDB" id="A0A3S1B3N3"/>